<keyword evidence="1" id="KW-1133">Transmembrane helix</keyword>
<feature type="transmembrane region" description="Helical" evidence="1">
    <location>
        <begin position="47"/>
        <end position="66"/>
    </location>
</feature>
<gene>
    <name evidence="2" type="ORF">A5893_16375</name>
</gene>
<keyword evidence="1" id="KW-0472">Membrane</keyword>
<feature type="transmembrane region" description="Helical" evidence="1">
    <location>
        <begin position="6"/>
        <end position="26"/>
    </location>
</feature>
<reference evidence="2 3" key="2">
    <citation type="submission" date="2016-06" db="EMBL/GenBank/DDBJ databases">
        <title>Pedobacter psychrophilus sp. nov., isolated from Antarctic fragmentary rock.</title>
        <authorList>
            <person name="Svec P."/>
        </authorList>
    </citation>
    <scope>NUCLEOTIDE SEQUENCE [LARGE SCALE GENOMIC DNA]</scope>
    <source>
        <strain evidence="2 3">CCM 8644</strain>
    </source>
</reference>
<feature type="transmembrane region" description="Helical" evidence="1">
    <location>
        <begin position="175"/>
        <end position="205"/>
    </location>
</feature>
<keyword evidence="3" id="KW-1185">Reference proteome</keyword>
<keyword evidence="1" id="KW-0812">Transmembrane</keyword>
<dbReference type="AlphaFoldDB" id="A0A179DA73"/>
<dbReference type="InterPro" id="IPR021280">
    <property type="entry name" value="TMEM260-like"/>
</dbReference>
<reference evidence="2 3" key="1">
    <citation type="submission" date="2016-04" db="EMBL/GenBank/DDBJ databases">
        <authorList>
            <person name="Evans L.H."/>
            <person name="Alamgir A."/>
            <person name="Owens N."/>
            <person name="Weber N.D."/>
            <person name="Virtaneva K."/>
            <person name="Barbian K."/>
            <person name="Babar A."/>
            <person name="Rosenke K."/>
        </authorList>
    </citation>
    <scope>NUCLEOTIDE SEQUENCE [LARGE SCALE GENOMIC DNA]</scope>
    <source>
        <strain evidence="2 3">CCM 8644</strain>
    </source>
</reference>
<feature type="transmembrane region" description="Helical" evidence="1">
    <location>
        <begin position="488"/>
        <end position="505"/>
    </location>
</feature>
<feature type="transmembrane region" description="Helical" evidence="1">
    <location>
        <begin position="145"/>
        <end position="163"/>
    </location>
</feature>
<dbReference type="EMBL" id="LWHJ01000032">
    <property type="protein sequence ID" value="OAQ37945.1"/>
    <property type="molecule type" value="Genomic_DNA"/>
</dbReference>
<evidence type="ECO:0000256" key="1">
    <source>
        <dbReference type="SAM" id="Phobius"/>
    </source>
</evidence>
<protein>
    <submittedName>
        <fullName evidence="2">Multidrug transporter</fullName>
    </submittedName>
</protein>
<name>A0A179DA73_9SPHI</name>
<dbReference type="RefSeq" id="WP_068823768.1">
    <property type="nucleotide sequence ID" value="NZ_LWHJ01000032.1"/>
</dbReference>
<proteinExistence type="predicted"/>
<sequence length="1009" mass="114384">MTYSKINNLFGWLTFLIASTVYILTLEPTASYWDCGEFISAAYKLQIVHQPGAPLFLMIGKIFSLFASDPKMIAYCVNISSALSSGATIMFLFWTITALGKKVALKSGEMPDSYHLTAIMGAGLVGALAYAFSDSFWFSAVEAEVYAMSSLSTAVVFWAILKWDAHADEPFADKWLLFIAYVMGLSIGVHLLNLLAIPAMAVVYYFRRTKTATTKGIFISLLLGIVILGVIQYGIIQYMIKIAANFDLLFVNSFGFGFGSGVIFFALLMLGITIYLTYYSIKKNKPVLNMAMLSFILIIFGYSSFAMIVIRAKANPTLNNSNPHDAFSFLSYLNREQYGDRPLAYGQYFDSKPIETVTGANQYRKGESKYEVTGQKQSYEYDRNTLFPRMYSDDSNHPAVYRDWMQLGPQESPTFATNLGWFATYQIGFMYMRYFLWDFAGRQNDSQGIGNYTDGNWISGIKFIDALRLGDQSALPESVLKNKAYNRLFFLPLILGLLGAFWHFKNSQKDAGIVALLFFFTGLAIVIYLNQTPSQPRERDYAYVGSFYAFAIWIGLGVFAVMDWLRKVVTPKMAAGIATVICLLAAPILMASQEWDDHDRSGKSTARDYAKNYLASCAPNAILFTYGDNDTYPLWYVQEVENFRPDIRIVNLSLFDTDWYIDQLRRPFNGSAPLPITMKPNMYQTGTRDVLFYQDFNLEGPQELKDIFEFITSDNAEAKVQYQSGKSENFLPTKNFKMTINPATVLSTKTVNPANRSEIVPEMDWTFSGSYLTKGQLAILDMLVHNNWERPIYFAFTVPNSNFLGLDNYLFNEGFALRLIPKIKGKIESSGPLGETEVVNSSEMYNNMMHKFDWGTIKSAPYLDPESQKMVFLSVNKFNELAKNLIHEGKVDSARNVMKECLKVLPITTTYDPNFALSKFEMISNMYALGMKQQATDLLKQSEKLIQQELDYHASLNKNKENLAGRDIQLNLFVMSQFVEMTNKYGEPALHKELESKMKNYEAKFQMAR</sequence>
<feature type="transmembrane region" description="Helical" evidence="1">
    <location>
        <begin position="511"/>
        <end position="529"/>
    </location>
</feature>
<feature type="transmembrane region" description="Helical" evidence="1">
    <location>
        <begin position="248"/>
        <end position="278"/>
    </location>
</feature>
<accession>A0A179DA73</accession>
<dbReference type="Pfam" id="PF11028">
    <property type="entry name" value="TMEM260-like"/>
    <property type="match status" value="1"/>
</dbReference>
<comment type="caution">
    <text evidence="2">The sequence shown here is derived from an EMBL/GenBank/DDBJ whole genome shotgun (WGS) entry which is preliminary data.</text>
</comment>
<dbReference type="PANTHER" id="PTHR16214">
    <property type="entry name" value="TRANSMEMBRANE PROTEIN 260"/>
    <property type="match status" value="1"/>
</dbReference>
<feature type="transmembrane region" description="Helical" evidence="1">
    <location>
        <begin position="541"/>
        <end position="561"/>
    </location>
</feature>
<organism evidence="2 3">
    <name type="scientific">Pedobacter psychrophilus</name>
    <dbReference type="NCBI Taxonomy" id="1826909"/>
    <lineage>
        <taxon>Bacteria</taxon>
        <taxon>Pseudomonadati</taxon>
        <taxon>Bacteroidota</taxon>
        <taxon>Sphingobacteriia</taxon>
        <taxon>Sphingobacteriales</taxon>
        <taxon>Sphingobacteriaceae</taxon>
        <taxon>Pedobacter</taxon>
    </lineage>
</organism>
<dbReference type="Proteomes" id="UP000078459">
    <property type="component" value="Unassembled WGS sequence"/>
</dbReference>
<feature type="transmembrane region" description="Helical" evidence="1">
    <location>
        <begin position="217"/>
        <end position="236"/>
    </location>
</feature>
<feature type="transmembrane region" description="Helical" evidence="1">
    <location>
        <begin position="72"/>
        <end position="94"/>
    </location>
</feature>
<dbReference type="PANTHER" id="PTHR16214:SF3">
    <property type="entry name" value="TRANSMEMBRANE PROTEIN 260"/>
    <property type="match status" value="1"/>
</dbReference>
<dbReference type="OrthoDB" id="9807602at2"/>
<evidence type="ECO:0000313" key="2">
    <source>
        <dbReference type="EMBL" id="OAQ37945.1"/>
    </source>
</evidence>
<feature type="transmembrane region" description="Helical" evidence="1">
    <location>
        <begin position="114"/>
        <end position="133"/>
    </location>
</feature>
<dbReference type="STRING" id="1826909.A5893_16375"/>
<evidence type="ECO:0000313" key="3">
    <source>
        <dbReference type="Proteomes" id="UP000078459"/>
    </source>
</evidence>
<feature type="transmembrane region" description="Helical" evidence="1">
    <location>
        <begin position="290"/>
        <end position="310"/>
    </location>
</feature>
<dbReference type="InterPro" id="IPR052724">
    <property type="entry name" value="GT117_domain-containing"/>
</dbReference>